<comment type="catalytic activity">
    <reaction evidence="8 9">
        <text>heme b + (2E,6E)-farnesyl diphosphate + H2O = Fe(II)-heme o + diphosphate</text>
        <dbReference type="Rhea" id="RHEA:28070"/>
        <dbReference type="ChEBI" id="CHEBI:15377"/>
        <dbReference type="ChEBI" id="CHEBI:33019"/>
        <dbReference type="ChEBI" id="CHEBI:60344"/>
        <dbReference type="ChEBI" id="CHEBI:60530"/>
        <dbReference type="ChEBI" id="CHEBI:175763"/>
        <dbReference type="EC" id="2.5.1.141"/>
    </reaction>
</comment>
<dbReference type="PANTHER" id="PTHR43448:SF2">
    <property type="entry name" value="PROTOHEME IX FARNESYLTRANSFERASE, MITOCHONDRIAL"/>
    <property type="match status" value="1"/>
</dbReference>
<comment type="subcellular location">
    <subcellularLocation>
        <location evidence="1 9">Cell membrane</location>
        <topology evidence="1 9">Multi-pass membrane protein</topology>
    </subcellularLocation>
</comment>
<dbReference type="PROSITE" id="PS00943">
    <property type="entry name" value="UBIA"/>
    <property type="match status" value="1"/>
</dbReference>
<evidence type="ECO:0000256" key="7">
    <source>
        <dbReference type="ARBA" id="ARBA00023136"/>
    </source>
</evidence>
<evidence type="ECO:0000256" key="9">
    <source>
        <dbReference type="HAMAP-Rule" id="MF_00154"/>
    </source>
</evidence>
<gene>
    <name evidence="9 10" type="primary">cyoE</name>
    <name evidence="11" type="ORF">SAMN05216575_101521</name>
    <name evidence="10" type="ORF">SIM71_05840</name>
</gene>
<comment type="similarity">
    <text evidence="9">Belongs to the UbiA prenyltransferase family. Protoheme IX farnesyltransferase subfamily.</text>
</comment>
<evidence type="ECO:0000256" key="4">
    <source>
        <dbReference type="ARBA" id="ARBA00022692"/>
    </source>
</evidence>
<feature type="transmembrane region" description="Helical" evidence="9">
    <location>
        <begin position="211"/>
        <end position="227"/>
    </location>
</feature>
<feature type="transmembrane region" description="Helical" evidence="9">
    <location>
        <begin position="266"/>
        <end position="286"/>
    </location>
</feature>
<comment type="function">
    <text evidence="9">Converts heme B (protoheme IX) to heme O by substitution of the vinyl group on carbon 2 of heme B porphyrin ring with a hydroxyethyl farnesyl side group.</text>
</comment>
<evidence type="ECO:0000256" key="5">
    <source>
        <dbReference type="ARBA" id="ARBA00022989"/>
    </source>
</evidence>
<keyword evidence="4 9" id="KW-0812">Transmembrane</keyword>
<dbReference type="EMBL" id="JAWXXP010000001">
    <property type="protein sequence ID" value="MDX5991569.1"/>
    <property type="molecule type" value="Genomic_DNA"/>
</dbReference>
<dbReference type="Proteomes" id="UP000182413">
    <property type="component" value="Unassembled WGS sequence"/>
</dbReference>
<dbReference type="PANTHER" id="PTHR43448">
    <property type="entry name" value="PROTOHEME IX FARNESYLTRANSFERASE, MITOCHONDRIAL"/>
    <property type="match status" value="1"/>
</dbReference>
<evidence type="ECO:0000313" key="13">
    <source>
        <dbReference type="Proteomes" id="UP001278050"/>
    </source>
</evidence>
<accession>A0A1G6UMM9</accession>
<evidence type="ECO:0000256" key="8">
    <source>
        <dbReference type="ARBA" id="ARBA00047690"/>
    </source>
</evidence>
<dbReference type="NCBIfam" id="TIGR01473">
    <property type="entry name" value="cyoE_ctaB"/>
    <property type="match status" value="1"/>
</dbReference>
<dbReference type="HAMAP" id="MF_00154">
    <property type="entry name" value="CyoE_CtaB"/>
    <property type="match status" value="1"/>
</dbReference>
<sequence>MLALLKQYLNLAKPGIVFGNLISVTGGFFLASRGDANLALYLATALGVSLVIASGCVFNNYIDRDIDQKMERTRNRVLAQGLVSPAHAIVYACVLGVAGVALLYAATNTLAVMLVLMGFVVYVGLYSLWLKRGSVYGTLVGSLSGAAPPVVGYCAVSNEFDAGAAILLLIFSLWQMPHSYAIAIFRFNDYQAANIPVLPVIKGISAAKRQIVLYIAAFVVATLMLTLSGYAGYSYFVVAALSGAYWLWMGVSGYKAVDDRVWARKLFTFSIVTITMLSVMMSVDFISSPEQVLVTSINHLCSQFAGSEQGFCAVVAGI</sequence>
<dbReference type="Gene3D" id="1.10.357.140">
    <property type="entry name" value="UbiA prenyltransferase"/>
    <property type="match status" value="1"/>
</dbReference>
<dbReference type="GO" id="GO:0005886">
    <property type="term" value="C:plasma membrane"/>
    <property type="evidence" value="ECO:0007669"/>
    <property type="project" value="UniProtKB-SubCell"/>
</dbReference>
<dbReference type="GO" id="GO:0048034">
    <property type="term" value="P:heme O biosynthetic process"/>
    <property type="evidence" value="ECO:0007669"/>
    <property type="project" value="UniProtKB-UniRule"/>
</dbReference>
<comment type="pathway">
    <text evidence="9">Porphyrin-containing compound metabolism; heme O biosynthesis; heme O from protoheme: step 1/1.</text>
</comment>
<keyword evidence="6 9" id="KW-0350">Heme biosynthesis</keyword>
<keyword evidence="13" id="KW-1185">Reference proteome</keyword>
<dbReference type="CDD" id="cd13957">
    <property type="entry name" value="PT_UbiA_Cox10"/>
    <property type="match status" value="1"/>
</dbReference>
<protein>
    <recommendedName>
        <fullName evidence="9">Protoheme IX farnesyltransferase</fullName>
        <ecNumber evidence="9">2.5.1.141</ecNumber>
    </recommendedName>
    <alternativeName>
        <fullName evidence="9">Heme B farnesyltransferase</fullName>
    </alternativeName>
    <alternativeName>
        <fullName evidence="9">Heme O synthase</fullName>
    </alternativeName>
</protein>
<evidence type="ECO:0000256" key="6">
    <source>
        <dbReference type="ARBA" id="ARBA00023133"/>
    </source>
</evidence>
<dbReference type="EMBL" id="FNAE01000001">
    <property type="protein sequence ID" value="SDD41817.1"/>
    <property type="molecule type" value="Genomic_DNA"/>
</dbReference>
<proteinExistence type="inferred from homology"/>
<dbReference type="OrthoDB" id="9814417at2"/>
<dbReference type="InterPro" id="IPR044878">
    <property type="entry name" value="UbiA_sf"/>
</dbReference>
<evidence type="ECO:0000256" key="1">
    <source>
        <dbReference type="ARBA" id="ARBA00004651"/>
    </source>
</evidence>
<dbReference type="InterPro" id="IPR030470">
    <property type="entry name" value="UbiA_prenylTrfase_CS"/>
</dbReference>
<dbReference type="FunFam" id="1.10.357.140:FF:000001">
    <property type="entry name" value="Protoheme IX farnesyltransferase"/>
    <property type="match status" value="1"/>
</dbReference>
<feature type="transmembrane region" description="Helical" evidence="9">
    <location>
        <begin position="110"/>
        <end position="129"/>
    </location>
</feature>
<keyword evidence="7 9" id="KW-0472">Membrane</keyword>
<dbReference type="AlphaFoldDB" id="A0A1G6UMM9"/>
<evidence type="ECO:0000313" key="11">
    <source>
        <dbReference type="EMBL" id="SDD41817.1"/>
    </source>
</evidence>
<name>A0A1G6UMM9_9GAMM</name>
<feature type="transmembrane region" description="Helical" evidence="9">
    <location>
        <begin position="233"/>
        <end position="254"/>
    </location>
</feature>
<keyword evidence="3 9" id="KW-0808">Transferase</keyword>
<feature type="transmembrane region" description="Helical" evidence="9">
    <location>
        <begin position="38"/>
        <end position="62"/>
    </location>
</feature>
<dbReference type="Proteomes" id="UP001278050">
    <property type="component" value="Unassembled WGS sequence"/>
</dbReference>
<comment type="miscellaneous">
    <text evidence="9">Carbon 2 of the heme B porphyrin ring is defined according to the Fischer nomenclature.</text>
</comment>
<dbReference type="Pfam" id="PF01040">
    <property type="entry name" value="UbiA"/>
    <property type="match status" value="1"/>
</dbReference>
<feature type="transmembrane region" description="Helical" evidence="9">
    <location>
        <begin position="12"/>
        <end position="32"/>
    </location>
</feature>
<feature type="transmembrane region" description="Helical" evidence="9">
    <location>
        <begin position="136"/>
        <end position="156"/>
    </location>
</feature>
<dbReference type="InterPro" id="IPR006369">
    <property type="entry name" value="Protohaem_IX_farnesylTrfase"/>
</dbReference>
<reference evidence="10 13" key="2">
    <citation type="submission" date="2023-11" db="EMBL/GenBank/DDBJ databases">
        <title>MicrobeMod: A computational toolkit for identifying prokaryotic methylation and restriction-modification with nanopore sequencing.</title>
        <authorList>
            <person name="Crits-Christoph A."/>
            <person name="Kang S.C."/>
            <person name="Lee H."/>
            <person name="Ostrov N."/>
        </authorList>
    </citation>
    <scope>NUCLEOTIDE SEQUENCE [LARGE SCALE GENOMIC DNA]</scope>
    <source>
        <strain evidence="10 13">ATCC BAA-571</strain>
    </source>
</reference>
<dbReference type="NCBIfam" id="NF003348">
    <property type="entry name" value="PRK04375.1-1"/>
    <property type="match status" value="1"/>
</dbReference>
<keyword evidence="2 9" id="KW-1003">Cell membrane</keyword>
<evidence type="ECO:0000256" key="3">
    <source>
        <dbReference type="ARBA" id="ARBA00022679"/>
    </source>
</evidence>
<dbReference type="GO" id="GO:0008495">
    <property type="term" value="F:protoheme IX farnesyltransferase activity"/>
    <property type="evidence" value="ECO:0007669"/>
    <property type="project" value="UniProtKB-UniRule"/>
</dbReference>
<feature type="transmembrane region" description="Helical" evidence="9">
    <location>
        <begin position="82"/>
        <end position="104"/>
    </location>
</feature>
<evidence type="ECO:0000313" key="10">
    <source>
        <dbReference type="EMBL" id="MDX5991569.1"/>
    </source>
</evidence>
<dbReference type="UniPathway" id="UPA00834">
    <property type="reaction ID" value="UER00712"/>
</dbReference>
<keyword evidence="5 9" id="KW-1133">Transmembrane helix</keyword>
<dbReference type="EC" id="2.5.1.141" evidence="9"/>
<organism evidence="11 12">
    <name type="scientific">Ectopseudomonas alcaliphila</name>
    <dbReference type="NCBI Taxonomy" id="101564"/>
    <lineage>
        <taxon>Bacteria</taxon>
        <taxon>Pseudomonadati</taxon>
        <taxon>Pseudomonadota</taxon>
        <taxon>Gammaproteobacteria</taxon>
        <taxon>Pseudomonadales</taxon>
        <taxon>Pseudomonadaceae</taxon>
        <taxon>Ectopseudomonas</taxon>
    </lineage>
</organism>
<feature type="transmembrane region" description="Helical" evidence="9">
    <location>
        <begin position="162"/>
        <end position="185"/>
    </location>
</feature>
<reference evidence="11 12" key="1">
    <citation type="submission" date="2016-10" db="EMBL/GenBank/DDBJ databases">
        <authorList>
            <person name="de Groot N.N."/>
        </authorList>
    </citation>
    <scope>NUCLEOTIDE SEQUENCE [LARGE SCALE GENOMIC DNA]</scope>
    <source>
        <strain evidence="11 12">JCM 10630</strain>
    </source>
</reference>
<evidence type="ECO:0000313" key="12">
    <source>
        <dbReference type="Proteomes" id="UP000182413"/>
    </source>
</evidence>
<evidence type="ECO:0000256" key="2">
    <source>
        <dbReference type="ARBA" id="ARBA00022475"/>
    </source>
</evidence>
<dbReference type="InterPro" id="IPR000537">
    <property type="entry name" value="UbiA_prenyltransferase"/>
</dbReference>
<dbReference type="RefSeq" id="WP_074675323.1">
    <property type="nucleotide sequence ID" value="NZ_CBCSET010000001.1"/>
</dbReference>